<accession>C4VAG1</accession>
<dbReference type="InParanoid" id="C4VAG1"/>
<dbReference type="KEGG" id="nce:NCER_101629"/>
<dbReference type="OrthoDB" id="2194937at2759"/>
<feature type="region of interest" description="Disordered" evidence="1">
    <location>
        <begin position="1"/>
        <end position="26"/>
    </location>
</feature>
<evidence type="ECO:0000256" key="1">
    <source>
        <dbReference type="SAM" id="MobiDB-lite"/>
    </source>
</evidence>
<sequence length="213" mass="25209">MSEPHDHATITHDSEIVEPHDSTMNEQNDNKIIESSDCEETFCHDITKLWNKKDYFYKIDNATEGKIIKNFELKLKNKDIQVEDAFYSSSNIIPVAEISQLKDDSYIKKNLECRELRELNFEFLILCNKNIKEIQDYIEIYRLCTDEDEKLILRNIILQKKRQDILYNSVRNYISDLIIKAEDCYIFIDSVWSTVFRKSLELVTTDLSSQECN</sequence>
<reference evidence="3" key="1">
    <citation type="journal article" date="2009" name="PLoS Pathog.">
        <title>Genomic analyses of the microsporidian Nosema ceranae, an emergent pathogen of honey bees.</title>
        <authorList>
            <person name="Cornman R.S."/>
            <person name="Chen Y.P."/>
            <person name="Schatz M.C."/>
            <person name="Street C."/>
            <person name="Zhao Y."/>
            <person name="Desany B."/>
            <person name="Egholm M."/>
            <person name="Hutchison S."/>
            <person name="Pettis J.S."/>
            <person name="Lipkin W.I."/>
            <person name="Evans J.D."/>
        </authorList>
    </citation>
    <scope>NUCLEOTIDE SEQUENCE [LARGE SCALE GENOMIC DNA]</scope>
    <source>
        <strain evidence="3">BRL01</strain>
    </source>
</reference>
<dbReference type="AlphaFoldDB" id="C4VAG1"/>
<dbReference type="OMA" id="PHDHATI"/>
<evidence type="ECO:0000313" key="3">
    <source>
        <dbReference type="Proteomes" id="UP000009082"/>
    </source>
</evidence>
<gene>
    <name evidence="2" type="ORF">NCER_101629</name>
</gene>
<organism evidence="3">
    <name type="scientific">Vairimorpha ceranae (strain BRL01)</name>
    <name type="common">Microsporidian parasite</name>
    <name type="synonym">Nosema ceranae</name>
    <dbReference type="NCBI Taxonomy" id="578460"/>
    <lineage>
        <taxon>Eukaryota</taxon>
        <taxon>Fungi</taxon>
        <taxon>Fungi incertae sedis</taxon>
        <taxon>Microsporidia</taxon>
        <taxon>Nosematidae</taxon>
        <taxon>Vairimorpha</taxon>
    </lineage>
</organism>
<evidence type="ECO:0000313" key="2">
    <source>
        <dbReference type="EMBL" id="EEQ81792.1"/>
    </source>
</evidence>
<dbReference type="VEuPathDB" id="MicrosporidiaDB:NCER_101629"/>
<dbReference type="EMBL" id="ACOL01000211">
    <property type="protein sequence ID" value="EEQ81792.1"/>
    <property type="molecule type" value="Genomic_DNA"/>
</dbReference>
<name>C4VAG1_VAIC1</name>
<proteinExistence type="predicted"/>
<dbReference type="Proteomes" id="UP000009082">
    <property type="component" value="Unassembled WGS sequence"/>
</dbReference>
<protein>
    <submittedName>
        <fullName evidence="2">Uncharacterized protein</fullName>
    </submittedName>
</protein>
<dbReference type="HOGENOM" id="CLU_1294750_0_0_1"/>